<dbReference type="Proteomes" id="UP000294065">
    <property type="component" value="Unassembled WGS sequence"/>
</dbReference>
<gene>
    <name evidence="3" type="ORF">EXD98_07805</name>
    <name evidence="2" type="ORF">G8E09_01455</name>
    <name evidence="1" type="ORF">WP2W18E11_02830</name>
</gene>
<dbReference type="RefSeq" id="WP_005067033.1">
    <property type="nucleotide sequence ID" value="NZ_AMST01000045.1"/>
</dbReference>
<reference evidence="3 4" key="1">
    <citation type="submission" date="2019-02" db="EMBL/GenBank/DDBJ databases">
        <title>The Batch Genome Submission of Acinetobacter spp. strains.</title>
        <authorList>
            <person name="Qin J."/>
            <person name="Hu Y."/>
            <person name="Ye H."/>
            <person name="Wei L."/>
            <person name="Feng Y."/>
            <person name="Zong Z."/>
        </authorList>
    </citation>
    <scope>NUCLEOTIDE SEQUENCE [LARGE SCALE GENOMIC DNA]</scope>
    <source>
        <strain evidence="3 4">WCHAP100012</strain>
    </source>
</reference>
<accession>A0A0M3BVR8</accession>
<evidence type="ECO:0000313" key="5">
    <source>
        <dbReference type="Proteomes" id="UP000501692"/>
    </source>
</evidence>
<evidence type="ECO:0000313" key="2">
    <source>
        <dbReference type="EMBL" id="QIT16495.1"/>
    </source>
</evidence>
<protein>
    <submittedName>
        <fullName evidence="3">Uncharacterized protein</fullName>
    </submittedName>
</protein>
<name>A0A0M3BVR8_ACIPI</name>
<evidence type="ECO:0000313" key="6">
    <source>
        <dbReference type="Proteomes" id="UP000515758"/>
    </source>
</evidence>
<evidence type="ECO:0000313" key="3">
    <source>
        <dbReference type="EMBL" id="RZH30036.1"/>
    </source>
</evidence>
<dbReference type="Proteomes" id="UP000501692">
    <property type="component" value="Chromosome"/>
</dbReference>
<accession>A0A1H8QBM0</accession>
<dbReference type="EMBL" id="CP049806">
    <property type="protein sequence ID" value="QIT16495.1"/>
    <property type="molecule type" value="Genomic_DNA"/>
</dbReference>
<organism evidence="3 4">
    <name type="scientific">Acinetobacter pittii</name>
    <name type="common">Acinetobacter genomosp. 3</name>
    <dbReference type="NCBI Taxonomy" id="48296"/>
    <lineage>
        <taxon>Bacteria</taxon>
        <taxon>Pseudomonadati</taxon>
        <taxon>Pseudomonadota</taxon>
        <taxon>Gammaproteobacteria</taxon>
        <taxon>Moraxellales</taxon>
        <taxon>Moraxellaceae</taxon>
        <taxon>Acinetobacter</taxon>
        <taxon>Acinetobacter calcoaceticus/baumannii complex</taxon>
    </lineage>
</organism>
<dbReference type="EMBL" id="AP021936">
    <property type="protein sequence ID" value="BBQ47285.1"/>
    <property type="molecule type" value="Genomic_DNA"/>
</dbReference>
<reference evidence="2 5" key="3">
    <citation type="submission" date="2020-03" db="EMBL/GenBank/DDBJ databases">
        <authorList>
            <person name="Zhang L."/>
            <person name="Han X."/>
            <person name="Chen Y."/>
            <person name="Yu Y."/>
        </authorList>
    </citation>
    <scope>NUCLEOTIDE SEQUENCE [LARGE SCALE GENOMIC DNA]</scope>
    <source>
        <strain evidence="2 5">A1254</strain>
    </source>
</reference>
<reference evidence="1 6" key="2">
    <citation type="submission" date="2019-12" db="EMBL/GenBank/DDBJ databases">
        <title>complete genome sequences of Acinetobacter pittii str. WP2-W18-ESBL-11 isolated from wastewater treatment plant effluent.</title>
        <authorList>
            <person name="Sekizuka T."/>
            <person name="Itokawa K."/>
            <person name="Yatsu K."/>
            <person name="Inamine Y."/>
            <person name="Kuroda M."/>
        </authorList>
    </citation>
    <scope>NUCLEOTIDE SEQUENCE [LARGE SCALE GENOMIC DNA]</scope>
    <source>
        <strain evidence="1 6">WP2-W18-ESBL-11</strain>
    </source>
</reference>
<sequence>MLNYMCKQSAAIFYVDYSLKHSRLYVNDKAGYKVLSNLSGKQKYHFNESVISSLMIHSDGGLWK</sequence>
<dbReference type="AlphaFoldDB" id="A0A0M3BVR8"/>
<proteinExistence type="predicted"/>
<evidence type="ECO:0000313" key="1">
    <source>
        <dbReference type="EMBL" id="BBQ47285.1"/>
    </source>
</evidence>
<dbReference type="EMBL" id="SGTH01000002">
    <property type="protein sequence ID" value="RZH30036.1"/>
    <property type="molecule type" value="Genomic_DNA"/>
</dbReference>
<dbReference type="Proteomes" id="UP000515758">
    <property type="component" value="Chromosome"/>
</dbReference>
<evidence type="ECO:0000313" key="4">
    <source>
        <dbReference type="Proteomes" id="UP000294065"/>
    </source>
</evidence>